<reference evidence="3 4" key="1">
    <citation type="journal article" date="2009" name="J. Bacteriol.">
        <title>Complete and draft genome sequences of six members of the Aquificales.</title>
        <authorList>
            <person name="Reysenbach A.L."/>
            <person name="Hamamura N."/>
            <person name="Podar M."/>
            <person name="Griffiths E."/>
            <person name="Ferreira S."/>
            <person name="Hochstein R."/>
            <person name="Heidelberg J."/>
            <person name="Johnson J."/>
            <person name="Mead D."/>
            <person name="Pohorille A."/>
            <person name="Sarmiento M."/>
            <person name="Schweighofer K."/>
            <person name="Seshadri R."/>
            <person name="Voytek M.A."/>
        </authorList>
    </citation>
    <scope>NUCLEOTIDE SEQUENCE [LARGE SCALE GENOMIC DNA]</scope>
    <source>
        <strain evidence="4">Az-Fu1 / DSM 15241 / OCM 825</strain>
    </source>
</reference>
<keyword evidence="1" id="KW-1133">Transmembrane helix</keyword>
<dbReference type="HOGENOM" id="CLU_1651278_0_0_0"/>
<sequence length="165" mass="19170">MKTYTTPLLLYTGLLLSVILNKYYNISFLTPLILLIPLLFVDLKNLNLISKWSLGLLCTVPFIFFQDLYSTLNQLSIAFSEELFFRVYLMSFFSNFTTSILFTIPHILLYGDLHSFLVFLPSLIYGFVYQKTKSFILIAVLHFLSNVFYDKILLNSDIINSGFRL</sequence>
<dbReference type="EMBL" id="CP001229">
    <property type="protein sequence ID" value="ACN98207.1"/>
    <property type="molecule type" value="Genomic_DNA"/>
</dbReference>
<proteinExistence type="predicted"/>
<dbReference type="Proteomes" id="UP000001369">
    <property type="component" value="Chromosome"/>
</dbReference>
<dbReference type="InterPro" id="IPR003675">
    <property type="entry name" value="Rce1/LyrA-like_dom"/>
</dbReference>
<feature type="domain" description="CAAX prenyl protease 2/Lysostaphin resistance protein A-like" evidence="2">
    <location>
        <begin position="73"/>
        <end position="148"/>
    </location>
</feature>
<dbReference type="OrthoDB" id="15151at2"/>
<keyword evidence="1" id="KW-0812">Transmembrane</keyword>
<keyword evidence="4" id="KW-1185">Reference proteome</keyword>
<evidence type="ECO:0000259" key="2">
    <source>
        <dbReference type="Pfam" id="PF02517"/>
    </source>
</evidence>
<gene>
    <name evidence="3" type="ordered locus">SULAZ_0521</name>
</gene>
<name>C1DTS5_SULAA</name>
<feature type="transmembrane region" description="Helical" evidence="1">
    <location>
        <begin position="109"/>
        <end position="128"/>
    </location>
</feature>
<protein>
    <submittedName>
        <fullName evidence="3">Caax amino protease family protein</fullName>
    </submittedName>
</protein>
<evidence type="ECO:0000313" key="3">
    <source>
        <dbReference type="EMBL" id="ACN98207.1"/>
    </source>
</evidence>
<feature type="transmembrane region" description="Helical" evidence="1">
    <location>
        <begin position="48"/>
        <end position="65"/>
    </location>
</feature>
<dbReference type="RefSeq" id="WP_012673532.1">
    <property type="nucleotide sequence ID" value="NC_012438.1"/>
</dbReference>
<dbReference type="GO" id="GO:0006508">
    <property type="term" value="P:proteolysis"/>
    <property type="evidence" value="ECO:0007669"/>
    <property type="project" value="UniProtKB-KW"/>
</dbReference>
<organism evidence="3 4">
    <name type="scientific">Sulfurihydrogenibium azorense (strain DSM 15241 / OCM 825 / Az-Fu1)</name>
    <dbReference type="NCBI Taxonomy" id="204536"/>
    <lineage>
        <taxon>Bacteria</taxon>
        <taxon>Pseudomonadati</taxon>
        <taxon>Aquificota</taxon>
        <taxon>Aquificia</taxon>
        <taxon>Aquificales</taxon>
        <taxon>Hydrogenothermaceae</taxon>
        <taxon>Sulfurihydrogenibium</taxon>
    </lineage>
</organism>
<dbReference type="eggNOG" id="COG1266">
    <property type="taxonomic scope" value="Bacteria"/>
</dbReference>
<dbReference type="Pfam" id="PF02517">
    <property type="entry name" value="Rce1-like"/>
    <property type="match status" value="1"/>
</dbReference>
<feature type="transmembrane region" description="Helical" evidence="1">
    <location>
        <begin position="23"/>
        <end position="41"/>
    </location>
</feature>
<dbReference type="STRING" id="204536.SULAZ_0521"/>
<evidence type="ECO:0000256" key="1">
    <source>
        <dbReference type="SAM" id="Phobius"/>
    </source>
</evidence>
<accession>C1DTS5</accession>
<dbReference type="GO" id="GO:0004175">
    <property type="term" value="F:endopeptidase activity"/>
    <property type="evidence" value="ECO:0007669"/>
    <property type="project" value="UniProtKB-ARBA"/>
</dbReference>
<dbReference type="GO" id="GO:0080120">
    <property type="term" value="P:CAAX-box protein maturation"/>
    <property type="evidence" value="ECO:0007669"/>
    <property type="project" value="UniProtKB-ARBA"/>
</dbReference>
<feature type="transmembrane region" description="Helical" evidence="1">
    <location>
        <begin position="85"/>
        <end position="102"/>
    </location>
</feature>
<dbReference type="AlphaFoldDB" id="C1DTS5"/>
<keyword evidence="3" id="KW-0645">Protease</keyword>
<dbReference type="KEGG" id="saf:SULAZ_0521"/>
<keyword evidence="1" id="KW-0472">Membrane</keyword>
<keyword evidence="3" id="KW-0378">Hydrolase</keyword>
<evidence type="ECO:0000313" key="4">
    <source>
        <dbReference type="Proteomes" id="UP000001369"/>
    </source>
</evidence>